<accession>A0A9K3Q3R0</accession>
<proteinExistence type="predicted"/>
<feature type="compositionally biased region" description="Low complexity" evidence="1">
    <location>
        <begin position="7"/>
        <end position="19"/>
    </location>
</feature>
<gene>
    <name evidence="2" type="ORF">IV203_032128</name>
</gene>
<evidence type="ECO:0000313" key="2">
    <source>
        <dbReference type="EMBL" id="KAG7369385.1"/>
    </source>
</evidence>
<reference evidence="2" key="2">
    <citation type="submission" date="2021-04" db="EMBL/GenBank/DDBJ databases">
        <authorList>
            <person name="Podell S."/>
        </authorList>
    </citation>
    <scope>NUCLEOTIDE SEQUENCE</scope>
    <source>
        <strain evidence="2">Hildebrandi</strain>
    </source>
</reference>
<reference evidence="2" key="1">
    <citation type="journal article" date="2021" name="Sci. Rep.">
        <title>Diploid genomic architecture of Nitzschia inconspicua, an elite biomass production diatom.</title>
        <authorList>
            <person name="Oliver A."/>
            <person name="Podell S."/>
            <person name="Pinowska A."/>
            <person name="Traller J.C."/>
            <person name="Smith S.R."/>
            <person name="McClure R."/>
            <person name="Beliaev A."/>
            <person name="Bohutskyi P."/>
            <person name="Hill E.A."/>
            <person name="Rabines A."/>
            <person name="Zheng H."/>
            <person name="Allen L.Z."/>
            <person name="Kuo A."/>
            <person name="Grigoriev I.V."/>
            <person name="Allen A.E."/>
            <person name="Hazlebeck D."/>
            <person name="Allen E.E."/>
        </authorList>
    </citation>
    <scope>NUCLEOTIDE SEQUENCE</scope>
    <source>
        <strain evidence="2">Hildebrandi</strain>
    </source>
</reference>
<evidence type="ECO:0000256" key="1">
    <source>
        <dbReference type="SAM" id="MobiDB-lite"/>
    </source>
</evidence>
<name>A0A9K3Q3R0_9STRA</name>
<dbReference type="OrthoDB" id="440128at2759"/>
<protein>
    <submittedName>
        <fullName evidence="2">Uncharacterized protein</fullName>
    </submittedName>
</protein>
<keyword evidence="3" id="KW-1185">Reference proteome</keyword>
<evidence type="ECO:0000313" key="3">
    <source>
        <dbReference type="Proteomes" id="UP000693970"/>
    </source>
</evidence>
<dbReference type="Proteomes" id="UP000693970">
    <property type="component" value="Unassembled WGS sequence"/>
</dbReference>
<dbReference type="AlphaFoldDB" id="A0A9K3Q3R0"/>
<feature type="region of interest" description="Disordered" evidence="1">
    <location>
        <begin position="1"/>
        <end position="24"/>
    </location>
</feature>
<sequence length="101" mass="11167">MATPTVSSSWSTTSNNNNNLLAPDTNLGDIEKARLLLKYTNPNHPQSCIASVRVEEAAGKLLKARKLIQEGCQRCPTNFPGRKKSIKKDWKNVRPISLFGS</sequence>
<organism evidence="2 3">
    <name type="scientific">Nitzschia inconspicua</name>
    <dbReference type="NCBI Taxonomy" id="303405"/>
    <lineage>
        <taxon>Eukaryota</taxon>
        <taxon>Sar</taxon>
        <taxon>Stramenopiles</taxon>
        <taxon>Ochrophyta</taxon>
        <taxon>Bacillariophyta</taxon>
        <taxon>Bacillariophyceae</taxon>
        <taxon>Bacillariophycidae</taxon>
        <taxon>Bacillariales</taxon>
        <taxon>Bacillariaceae</taxon>
        <taxon>Nitzschia</taxon>
    </lineage>
</organism>
<comment type="caution">
    <text evidence="2">The sequence shown here is derived from an EMBL/GenBank/DDBJ whole genome shotgun (WGS) entry which is preliminary data.</text>
</comment>
<dbReference type="EMBL" id="JAGRRH010000006">
    <property type="protein sequence ID" value="KAG7369385.1"/>
    <property type="molecule type" value="Genomic_DNA"/>
</dbReference>